<dbReference type="Proteomes" id="UP000012065">
    <property type="component" value="Unassembled WGS sequence"/>
</dbReference>
<evidence type="ECO:0000313" key="3">
    <source>
        <dbReference type="EMBL" id="CCO35334.1"/>
    </source>
</evidence>
<dbReference type="InterPro" id="IPR052471">
    <property type="entry name" value="PBI_I9"/>
</dbReference>
<accession>M5C7N3</accession>
<dbReference type="Pfam" id="PF05922">
    <property type="entry name" value="Inhibitor_I9"/>
    <property type="match status" value="1"/>
</dbReference>
<keyword evidence="6" id="KW-1185">Reference proteome</keyword>
<dbReference type="PANTHER" id="PTHR28288:SF2">
    <property type="entry name" value="PROTEASE B INHIBITOR 2"/>
    <property type="match status" value="1"/>
</dbReference>
<dbReference type="PANTHER" id="PTHR28288">
    <property type="entry name" value="PROTEASE B INHIBITOR 2"/>
    <property type="match status" value="1"/>
</dbReference>
<gene>
    <name evidence="3" type="ORF">BN14_09451</name>
    <name evidence="4" type="ORF">RSOLAG1IB_08819</name>
</gene>
<evidence type="ECO:0000313" key="6">
    <source>
        <dbReference type="Proteomes" id="UP000059188"/>
    </source>
</evidence>
<sequence length="82" mass="8723">MTTPNTFIVVFKDNAPKADVDKAIADVEAAGGVVKHRYSSALNGFAASIPDSHIQELKALCRTADSNIRYIGALCPKKPGHV</sequence>
<dbReference type="GO" id="GO:0004866">
    <property type="term" value="F:endopeptidase inhibitor activity"/>
    <property type="evidence" value="ECO:0007669"/>
    <property type="project" value="TreeGrafter"/>
</dbReference>
<reference evidence="3" key="1">
    <citation type="submission" date="2012-10" db="EMBL/GenBank/DDBJ databases">
        <authorList>
            <person name="Jelonek L."/>
        </authorList>
    </citation>
    <scope>NUCLEOTIDE SEQUENCE</scope>
    <source>
        <strain evidence="3">Isolate 7/3/14</strain>
    </source>
</reference>
<evidence type="ECO:0000256" key="1">
    <source>
        <dbReference type="ARBA" id="ARBA00038069"/>
    </source>
</evidence>
<name>M5C7N3_THACB</name>
<dbReference type="Gene3D" id="3.30.70.80">
    <property type="entry name" value="Peptidase S8 propeptide/proteinase inhibitor I9"/>
    <property type="match status" value="1"/>
</dbReference>
<dbReference type="GO" id="GO:0042144">
    <property type="term" value="P:vacuole fusion, non-autophagic"/>
    <property type="evidence" value="ECO:0007669"/>
    <property type="project" value="TreeGrafter"/>
</dbReference>
<evidence type="ECO:0000313" key="4">
    <source>
        <dbReference type="EMBL" id="CEL58773.1"/>
    </source>
</evidence>
<dbReference type="AlphaFoldDB" id="M5C7N3"/>
<organism evidence="3 5">
    <name type="scientific">Thanatephorus cucumeris (strain AG1-IB / isolate 7/3/14)</name>
    <name type="common">Lettuce bottom rot fungus</name>
    <name type="synonym">Rhizoctonia solani</name>
    <dbReference type="NCBI Taxonomy" id="1108050"/>
    <lineage>
        <taxon>Eukaryota</taxon>
        <taxon>Fungi</taxon>
        <taxon>Dikarya</taxon>
        <taxon>Basidiomycota</taxon>
        <taxon>Agaricomycotina</taxon>
        <taxon>Agaricomycetes</taxon>
        <taxon>Cantharellales</taxon>
        <taxon>Ceratobasidiaceae</taxon>
        <taxon>Rhizoctonia</taxon>
        <taxon>Rhizoctonia solani AG-1</taxon>
    </lineage>
</organism>
<dbReference type="EMBL" id="CAOJ01014449">
    <property type="protein sequence ID" value="CCO35334.1"/>
    <property type="molecule type" value="Genomic_DNA"/>
</dbReference>
<dbReference type="EMBL" id="LN679133">
    <property type="protein sequence ID" value="CEL58773.1"/>
    <property type="molecule type" value="Genomic_DNA"/>
</dbReference>
<dbReference type="SUPFAM" id="SSF54897">
    <property type="entry name" value="Protease propeptides/inhibitors"/>
    <property type="match status" value="1"/>
</dbReference>
<reference evidence="3 5" key="2">
    <citation type="journal article" date="2013" name="J. Biotechnol.">
        <title>Establishment and interpretation of the genome sequence of the phytopathogenic fungus Rhizoctonia solani AG1-IB isolate 7/3/14.</title>
        <authorList>
            <person name="Wibberg D.W."/>
            <person name="Jelonek L.J."/>
            <person name="Rupp O.R."/>
            <person name="Hennig M.H."/>
            <person name="Eikmeyer F.E."/>
            <person name="Goesmann A.G."/>
            <person name="Hartmann A.H."/>
            <person name="Borriss R.B."/>
            <person name="Grosch R.G."/>
            <person name="Puehler A.P."/>
            <person name="Schlueter A.S."/>
        </authorList>
    </citation>
    <scope>NUCLEOTIDE SEQUENCE [LARGE SCALE GENOMIC DNA]</scope>
    <source>
        <strain evidence="5">AG1-IB / isolate 7/3/14</strain>
        <strain evidence="3">Isolate 7/3/14</strain>
    </source>
</reference>
<dbReference type="HOGENOM" id="CLU_156026_2_1_1"/>
<proteinExistence type="inferred from homology"/>
<reference evidence="4 6" key="3">
    <citation type="submission" date="2014-11" db="EMBL/GenBank/DDBJ databases">
        <authorList>
            <person name="Wibberg Daniel"/>
        </authorList>
    </citation>
    <scope>NUCLEOTIDE SEQUENCE [LARGE SCALE GENOMIC DNA]</scope>
    <source>
        <strain evidence="4">Rhizoctonia solani AG1-IB 7/3/14</strain>
    </source>
</reference>
<dbReference type="InterPro" id="IPR037045">
    <property type="entry name" value="S8pro/Inhibitor_I9_sf"/>
</dbReference>
<evidence type="ECO:0000259" key="2">
    <source>
        <dbReference type="Pfam" id="PF05922"/>
    </source>
</evidence>
<comment type="similarity">
    <text evidence="1">Belongs to the protease inhibitor I9 family.</text>
</comment>
<dbReference type="InterPro" id="IPR010259">
    <property type="entry name" value="S8pro/Inhibitor_I9"/>
</dbReference>
<dbReference type="Proteomes" id="UP000059188">
    <property type="component" value="Unassembled WGS sequence"/>
</dbReference>
<evidence type="ECO:0000313" key="5">
    <source>
        <dbReference type="Proteomes" id="UP000012065"/>
    </source>
</evidence>
<feature type="domain" description="Inhibitor I9" evidence="2">
    <location>
        <begin position="6"/>
        <end position="58"/>
    </location>
</feature>
<protein>
    <recommendedName>
        <fullName evidence="2">Inhibitor I9 domain-containing protein</fullName>
    </recommendedName>
</protein>
<dbReference type="OrthoDB" id="5518345at2759"/>